<sequence>MEAKVGNSIWNPHAYQPLGRVIIESNVQITLYSYKLDITSWHLRRNVVGTAVVQDMKWMRIKFPYPSNCFDCYK</sequence>
<evidence type="ECO:0000313" key="1">
    <source>
        <dbReference type="EMBL" id="KAK7330583.1"/>
    </source>
</evidence>
<gene>
    <name evidence="1" type="ORF">VNO77_24779</name>
</gene>
<protein>
    <submittedName>
        <fullName evidence="1">Uncharacterized protein</fullName>
    </submittedName>
</protein>
<dbReference type="AlphaFoldDB" id="A0AAN9LA98"/>
<reference evidence="1 2" key="1">
    <citation type="submission" date="2024-01" db="EMBL/GenBank/DDBJ databases">
        <title>The genomes of 5 underutilized Papilionoideae crops provide insights into root nodulation and disease resistanc.</title>
        <authorList>
            <person name="Jiang F."/>
        </authorList>
    </citation>
    <scope>NUCLEOTIDE SEQUENCE [LARGE SCALE GENOMIC DNA]</scope>
    <source>
        <strain evidence="1">LVBAO_FW01</strain>
        <tissue evidence="1">Leaves</tissue>
    </source>
</reference>
<name>A0AAN9LA98_CANGL</name>
<evidence type="ECO:0000313" key="2">
    <source>
        <dbReference type="Proteomes" id="UP001367508"/>
    </source>
</evidence>
<dbReference type="Proteomes" id="UP001367508">
    <property type="component" value="Unassembled WGS sequence"/>
</dbReference>
<comment type="caution">
    <text evidence="1">The sequence shown here is derived from an EMBL/GenBank/DDBJ whole genome shotgun (WGS) entry which is preliminary data.</text>
</comment>
<keyword evidence="2" id="KW-1185">Reference proteome</keyword>
<dbReference type="EMBL" id="JAYMYQ010000005">
    <property type="protein sequence ID" value="KAK7330583.1"/>
    <property type="molecule type" value="Genomic_DNA"/>
</dbReference>
<organism evidence="1 2">
    <name type="scientific">Canavalia gladiata</name>
    <name type="common">Sword bean</name>
    <name type="synonym">Dolichos gladiatus</name>
    <dbReference type="NCBI Taxonomy" id="3824"/>
    <lineage>
        <taxon>Eukaryota</taxon>
        <taxon>Viridiplantae</taxon>
        <taxon>Streptophyta</taxon>
        <taxon>Embryophyta</taxon>
        <taxon>Tracheophyta</taxon>
        <taxon>Spermatophyta</taxon>
        <taxon>Magnoliopsida</taxon>
        <taxon>eudicotyledons</taxon>
        <taxon>Gunneridae</taxon>
        <taxon>Pentapetalae</taxon>
        <taxon>rosids</taxon>
        <taxon>fabids</taxon>
        <taxon>Fabales</taxon>
        <taxon>Fabaceae</taxon>
        <taxon>Papilionoideae</taxon>
        <taxon>50 kb inversion clade</taxon>
        <taxon>NPAAA clade</taxon>
        <taxon>indigoferoid/millettioid clade</taxon>
        <taxon>Phaseoleae</taxon>
        <taxon>Canavalia</taxon>
    </lineage>
</organism>
<accession>A0AAN9LA98</accession>
<proteinExistence type="predicted"/>